<accession>A0A8T0I4V3</accession>
<dbReference type="AlphaFoldDB" id="A0A8T0I4V3"/>
<dbReference type="InterPro" id="IPR053204">
    <property type="entry name" value="Oxopyrrolidines_Biosynth-assoc"/>
</dbReference>
<dbReference type="Pfam" id="PF12311">
    <property type="entry name" value="DUF3632"/>
    <property type="match status" value="1"/>
</dbReference>
<comment type="caution">
    <text evidence="1">The sequence shown here is derived from an EMBL/GenBank/DDBJ whole genome shotgun (WGS) entry which is preliminary data.</text>
</comment>
<dbReference type="EMBL" id="CM026425">
    <property type="protein sequence ID" value="KAG0577949.1"/>
    <property type="molecule type" value="Genomic_DNA"/>
</dbReference>
<dbReference type="PANTHER" id="PTHR38797:SF4">
    <property type="entry name" value="NUCLEAR PORE COMPLEX PROTEIN NUP85"/>
    <property type="match status" value="1"/>
</dbReference>
<dbReference type="PANTHER" id="PTHR38797">
    <property type="entry name" value="NUCLEAR PORE COMPLEX PROTEIN NUP85-RELATED"/>
    <property type="match status" value="1"/>
</dbReference>
<proteinExistence type="predicted"/>
<dbReference type="Proteomes" id="UP000822688">
    <property type="component" value="Chromosome 5"/>
</dbReference>
<evidence type="ECO:0000313" key="2">
    <source>
        <dbReference type="Proteomes" id="UP000822688"/>
    </source>
</evidence>
<evidence type="ECO:0000313" key="1">
    <source>
        <dbReference type="EMBL" id="KAG0577949.1"/>
    </source>
</evidence>
<name>A0A8T0I4V3_CERPU</name>
<reference evidence="1" key="1">
    <citation type="submission" date="2020-06" db="EMBL/GenBank/DDBJ databases">
        <title>WGS assembly of Ceratodon purpureus strain R40.</title>
        <authorList>
            <person name="Carey S.B."/>
            <person name="Jenkins J."/>
            <person name="Shu S."/>
            <person name="Lovell J.T."/>
            <person name="Sreedasyam A."/>
            <person name="Maumus F."/>
            <person name="Tiley G.P."/>
            <person name="Fernandez-Pozo N."/>
            <person name="Barry K."/>
            <person name="Chen C."/>
            <person name="Wang M."/>
            <person name="Lipzen A."/>
            <person name="Daum C."/>
            <person name="Saski C.A."/>
            <person name="Payton A.C."/>
            <person name="Mcbreen J.C."/>
            <person name="Conrad R.E."/>
            <person name="Kollar L.M."/>
            <person name="Olsson S."/>
            <person name="Huttunen S."/>
            <person name="Landis J.B."/>
            <person name="Wickett N.J."/>
            <person name="Johnson M.G."/>
            <person name="Rensing S.A."/>
            <person name="Grimwood J."/>
            <person name="Schmutz J."/>
            <person name="Mcdaniel S.F."/>
        </authorList>
    </citation>
    <scope>NUCLEOTIDE SEQUENCE</scope>
    <source>
        <strain evidence="1">R40</strain>
    </source>
</reference>
<keyword evidence="2" id="KW-1185">Reference proteome</keyword>
<organism evidence="1 2">
    <name type="scientific">Ceratodon purpureus</name>
    <name type="common">Fire moss</name>
    <name type="synonym">Dicranum purpureum</name>
    <dbReference type="NCBI Taxonomy" id="3225"/>
    <lineage>
        <taxon>Eukaryota</taxon>
        <taxon>Viridiplantae</taxon>
        <taxon>Streptophyta</taxon>
        <taxon>Embryophyta</taxon>
        <taxon>Bryophyta</taxon>
        <taxon>Bryophytina</taxon>
        <taxon>Bryopsida</taxon>
        <taxon>Dicranidae</taxon>
        <taxon>Pseudoditrichales</taxon>
        <taxon>Ditrichaceae</taxon>
        <taxon>Ceratodon</taxon>
    </lineage>
</organism>
<protein>
    <submittedName>
        <fullName evidence="1">Uncharacterized protein</fullName>
    </submittedName>
</protein>
<gene>
    <name evidence="1" type="ORF">KC19_5G194000</name>
</gene>
<sequence>MASSDGSPVADPTEDNSSFGERLLERMEGLLRRGVASELSASEVASQVLGVVQEWVAFKAQNPDEFGPQFVKDTPGVESMGWELWDAVDRLAREDERHHDALISFINAFLPLLRMQPWQIWGEGVQNSSFLLGPAFRESLNQFEKMCPGENEINENQMISRWVNYCRFVARMTRDTENDFSLFLLWFAREALEDCSWCSLSNLDASILALEGVIDVCGVQMIRSDEDYGTSGAGGDGVRKWDGKSGFCKERWLFWEAGLLDIARDEARPVDVRDSAQRTATKMKSIRDGLLDVKNSGLPSRTGRPSRVQGSDYVQLIPHT</sequence>
<dbReference type="InterPro" id="IPR022085">
    <property type="entry name" value="OpdG"/>
</dbReference>